<organism evidence="1 2">
    <name type="scientific">Starkeya nomas</name>
    <dbReference type="NCBI Taxonomy" id="2666134"/>
    <lineage>
        <taxon>Bacteria</taxon>
        <taxon>Pseudomonadati</taxon>
        <taxon>Pseudomonadota</taxon>
        <taxon>Alphaproteobacteria</taxon>
        <taxon>Hyphomicrobiales</taxon>
        <taxon>Xanthobacteraceae</taxon>
        <taxon>Starkeya</taxon>
    </lineage>
</organism>
<accession>A0A5S9P0N5</accession>
<dbReference type="AlphaFoldDB" id="A0A5S9P0N5"/>
<dbReference type="RefSeq" id="WP_159598782.1">
    <property type="nucleotide sequence ID" value="NZ_CACSAS010000001.1"/>
</dbReference>
<reference evidence="1 2" key="1">
    <citation type="submission" date="2019-12" db="EMBL/GenBank/DDBJ databases">
        <authorList>
            <person name="Reyes-Prieto M."/>
        </authorList>
    </citation>
    <scope>NUCLEOTIDE SEQUENCE [LARGE SCALE GENOMIC DNA]</scope>
    <source>
        <strain evidence="1">HF14-78462</strain>
    </source>
</reference>
<evidence type="ECO:0000313" key="2">
    <source>
        <dbReference type="Proteomes" id="UP000433050"/>
    </source>
</evidence>
<protein>
    <submittedName>
        <fullName evidence="1">Uncharacterized protein</fullName>
    </submittedName>
</protein>
<sequence length="107" mass="11302">MNTANLQMEGVLLALAALCDVLKRKDVLNGDEIAAALDRAEKGASARAPGLSEANVEAIRFPIRFLCRAMERDGDALDYAAIAAGIGRMRDSLSVQSSSPPDGPMDL</sequence>
<gene>
    <name evidence="1" type="ORF">STARVERO_02050</name>
</gene>
<proteinExistence type="predicted"/>
<name>A0A5S9P0N5_9HYPH</name>
<evidence type="ECO:0000313" key="1">
    <source>
        <dbReference type="EMBL" id="CAA0096696.1"/>
    </source>
</evidence>
<dbReference type="EMBL" id="CACSAS010000001">
    <property type="protein sequence ID" value="CAA0096696.1"/>
    <property type="molecule type" value="Genomic_DNA"/>
</dbReference>
<keyword evidence="2" id="KW-1185">Reference proteome</keyword>
<dbReference type="Proteomes" id="UP000433050">
    <property type="component" value="Unassembled WGS sequence"/>
</dbReference>